<evidence type="ECO:0000313" key="2">
    <source>
        <dbReference type="Proteomes" id="UP001500630"/>
    </source>
</evidence>
<dbReference type="Proteomes" id="UP001500630">
    <property type="component" value="Unassembled WGS sequence"/>
</dbReference>
<reference evidence="2" key="1">
    <citation type="journal article" date="2019" name="Int. J. Syst. Evol. Microbiol.">
        <title>The Global Catalogue of Microorganisms (GCM) 10K type strain sequencing project: providing services to taxonomists for standard genome sequencing and annotation.</title>
        <authorList>
            <consortium name="The Broad Institute Genomics Platform"/>
            <consortium name="The Broad Institute Genome Sequencing Center for Infectious Disease"/>
            <person name="Wu L."/>
            <person name="Ma J."/>
        </authorList>
    </citation>
    <scope>NUCLEOTIDE SEQUENCE [LARGE SCALE GENOMIC DNA]</scope>
    <source>
        <strain evidence="2">JCM 17326</strain>
    </source>
</reference>
<accession>A0ABP6Z2P9</accession>
<evidence type="ECO:0000313" key="1">
    <source>
        <dbReference type="EMBL" id="GAA3595528.1"/>
    </source>
</evidence>
<protein>
    <submittedName>
        <fullName evidence="1">Uncharacterized protein</fullName>
    </submittedName>
</protein>
<gene>
    <name evidence="1" type="ORF">GCM10022419_093530</name>
</gene>
<dbReference type="EMBL" id="BAABDQ010000030">
    <property type="protein sequence ID" value="GAA3595528.1"/>
    <property type="molecule type" value="Genomic_DNA"/>
</dbReference>
<comment type="caution">
    <text evidence="1">The sequence shown here is derived from an EMBL/GenBank/DDBJ whole genome shotgun (WGS) entry which is preliminary data.</text>
</comment>
<keyword evidence="2" id="KW-1185">Reference proteome</keyword>
<name>A0ABP6Z2P9_9ACTN</name>
<organism evidence="1 2">
    <name type="scientific">Nonomuraea rosea</name>
    <dbReference type="NCBI Taxonomy" id="638574"/>
    <lineage>
        <taxon>Bacteria</taxon>
        <taxon>Bacillati</taxon>
        <taxon>Actinomycetota</taxon>
        <taxon>Actinomycetes</taxon>
        <taxon>Streptosporangiales</taxon>
        <taxon>Streptosporangiaceae</taxon>
        <taxon>Nonomuraea</taxon>
    </lineage>
</organism>
<sequence length="78" mass="7720">MSWAPASVPAMASAAACVHVRQIGLDQASSRCEFPVSRTMPGGLPPAPAGKARTDVAAFGVKAAAPTGCGRAVQEVGA</sequence>
<proteinExistence type="predicted"/>